<dbReference type="Proteomes" id="UP000061546">
    <property type="component" value="Chromosome"/>
</dbReference>
<dbReference type="EMBL" id="CP012559">
    <property type="protein sequence ID" value="ALB27982.1"/>
    <property type="molecule type" value="Genomic_DNA"/>
</dbReference>
<proteinExistence type="predicted"/>
<feature type="domain" description="Calcineurin-like phosphoesterase" evidence="1">
    <location>
        <begin position="11"/>
        <end position="238"/>
    </location>
</feature>
<dbReference type="GO" id="GO:0005737">
    <property type="term" value="C:cytoplasm"/>
    <property type="evidence" value="ECO:0007669"/>
    <property type="project" value="TreeGrafter"/>
</dbReference>
<dbReference type="OrthoDB" id="9816081at2"/>
<evidence type="ECO:0000259" key="1">
    <source>
        <dbReference type="Pfam" id="PF00149"/>
    </source>
</evidence>
<dbReference type="Pfam" id="PF00149">
    <property type="entry name" value="Metallophos"/>
    <property type="match status" value="1"/>
</dbReference>
<dbReference type="RefSeq" id="WP_041499195.1">
    <property type="nucleotide sequence ID" value="NZ_BJDV01000009.1"/>
</dbReference>
<dbReference type="InterPro" id="IPR004843">
    <property type="entry name" value="Calcineurin-like_PHP"/>
</dbReference>
<protein>
    <recommendedName>
        <fullName evidence="1">Calcineurin-like phosphoesterase domain-containing protein</fullName>
    </recommendedName>
</protein>
<dbReference type="PANTHER" id="PTHR32440:SF11">
    <property type="entry name" value="METALLOPHOSPHOESTERASE DOMAIN-CONTAINING PROTEIN"/>
    <property type="match status" value="1"/>
</dbReference>
<dbReference type="Gene3D" id="3.60.21.10">
    <property type="match status" value="1"/>
</dbReference>
<sequence>MKLYVEAGQAFKIGQLTDIHMGEYPLERTDEKMIDQLRNVLENNRFDLLMLTGDLIWGEYNEDPHKSLQVLFDLLNEFETPVAITYGNHDTEGRYGRAYIRSFEKELSHLADKTHIFMSGEHENYMLEVLDKATGEVVNKIFVWDSGAYSKWPEVSLYAAIDLDQINWYVDTSKSYAHKTFDLGFMHTPLPEYGKVDPERITGIFGEPVCSADLNSGLFHEILKQNNVKALFAGHDHYNNFSGSYAGIHLNYGNVTGYNCGSDLTRGVTQIDLYNDGLQRKNLLFTE</sequence>
<dbReference type="PANTHER" id="PTHR32440">
    <property type="entry name" value="PHOSPHATASE DCR2-RELATED-RELATED"/>
    <property type="match status" value="1"/>
</dbReference>
<keyword evidence="3" id="KW-1185">Reference proteome</keyword>
<dbReference type="SUPFAM" id="SSF56300">
    <property type="entry name" value="Metallo-dependent phosphatases"/>
    <property type="match status" value="1"/>
</dbReference>
<reference evidence="2 3" key="1">
    <citation type="submission" date="2015-08" db="EMBL/GenBank/DDBJ databases">
        <title>Genomic sequence of Lactobacillus heilongjiangensis DSM 28069, isolated from Chinese traditional pickle.</title>
        <authorList>
            <person name="Jiang X."/>
            <person name="Zheng B."/>
            <person name="Cheng H."/>
        </authorList>
    </citation>
    <scope>NUCLEOTIDE SEQUENCE [LARGE SCALE GENOMIC DNA]</scope>
    <source>
        <strain evidence="2 3">DSM 28069</strain>
    </source>
</reference>
<dbReference type="KEGG" id="lhi:JP39_00545"/>
<accession>A0A0K2L9K3</accession>
<dbReference type="InterPro" id="IPR029052">
    <property type="entry name" value="Metallo-depent_PP-like"/>
</dbReference>
<evidence type="ECO:0000313" key="3">
    <source>
        <dbReference type="Proteomes" id="UP000061546"/>
    </source>
</evidence>
<dbReference type="STRING" id="1074467.JP39_00545"/>
<name>A0A0K2L9K3_9LACO</name>
<organism evidence="2 3">
    <name type="scientific">Companilactobacillus heilongjiangensis</name>
    <dbReference type="NCBI Taxonomy" id="1074467"/>
    <lineage>
        <taxon>Bacteria</taxon>
        <taxon>Bacillati</taxon>
        <taxon>Bacillota</taxon>
        <taxon>Bacilli</taxon>
        <taxon>Lactobacillales</taxon>
        <taxon>Lactobacillaceae</taxon>
        <taxon>Companilactobacillus</taxon>
    </lineage>
</organism>
<gene>
    <name evidence="2" type="ORF">JP39_00545</name>
</gene>
<dbReference type="GO" id="GO:0016788">
    <property type="term" value="F:hydrolase activity, acting on ester bonds"/>
    <property type="evidence" value="ECO:0007669"/>
    <property type="project" value="TreeGrafter"/>
</dbReference>
<evidence type="ECO:0000313" key="2">
    <source>
        <dbReference type="EMBL" id="ALB27982.1"/>
    </source>
</evidence>
<dbReference type="AlphaFoldDB" id="A0A0K2L9K3"/>